<evidence type="ECO:0000256" key="6">
    <source>
        <dbReference type="SAM" id="SignalP"/>
    </source>
</evidence>
<keyword evidence="5" id="KW-0472">Membrane</keyword>
<gene>
    <name evidence="7" type="primary">MPUL0A07120</name>
    <name evidence="7" type="ORF">METSCH_A07120</name>
</gene>
<dbReference type="InterPro" id="IPR018937">
    <property type="entry name" value="MMgT"/>
</dbReference>
<dbReference type="PANTHER" id="PTHR28144:SF1">
    <property type="entry name" value="ER MEMBRANE PROTEIN COMPLEX SUBUNIT 5"/>
    <property type="match status" value="1"/>
</dbReference>
<dbReference type="Pfam" id="PF10270">
    <property type="entry name" value="MMgT"/>
    <property type="match status" value="1"/>
</dbReference>
<dbReference type="InterPro" id="IPR053279">
    <property type="entry name" value="EMC_subunit"/>
</dbReference>
<keyword evidence="4" id="KW-1133">Transmembrane helix</keyword>
<proteinExistence type="inferred from homology"/>
<feature type="chain" id="PRO_5020857301" evidence="6">
    <location>
        <begin position="17"/>
        <end position="119"/>
    </location>
</feature>
<name>A0A4P6XJL8_9ASCO</name>
<evidence type="ECO:0000256" key="2">
    <source>
        <dbReference type="ARBA" id="ARBA00006109"/>
    </source>
</evidence>
<evidence type="ECO:0000313" key="8">
    <source>
        <dbReference type="Proteomes" id="UP000292447"/>
    </source>
</evidence>
<evidence type="ECO:0000256" key="3">
    <source>
        <dbReference type="ARBA" id="ARBA00022692"/>
    </source>
</evidence>
<sequence length="119" mass="13439">MLTFLGCVLLLHATYSSYEHHHIVKTASGIPVDITAELVIGLLCINFGTIKSLRAPYRLSIIEAVRVPPSDTYLEPIRTAQAMLTVNELGTYEHDNLLSRVDFMDIRQKRSSHLSWTQN</sequence>
<evidence type="ECO:0000256" key="5">
    <source>
        <dbReference type="ARBA" id="ARBA00023136"/>
    </source>
</evidence>
<dbReference type="AlphaFoldDB" id="A0A4P6XJL8"/>
<keyword evidence="8" id="KW-1185">Reference proteome</keyword>
<dbReference type="PANTHER" id="PTHR28144">
    <property type="entry name" value="ER MEMBRANE PROTEIN COMPLEX SUBUNIT 5"/>
    <property type="match status" value="1"/>
</dbReference>
<reference evidence="8" key="1">
    <citation type="submission" date="2019-03" db="EMBL/GenBank/DDBJ databases">
        <title>Snf2 controls pulcherriminic acid biosynthesis and connects pigmentation and antifungal activity of the yeast Metschnikowia pulcherrima.</title>
        <authorList>
            <person name="Gore-Lloyd D."/>
            <person name="Sumann I."/>
            <person name="Brachmann A.O."/>
            <person name="Schneeberger K."/>
            <person name="Ortiz-Merino R.A."/>
            <person name="Moreno-Beltran M."/>
            <person name="Schlaefli M."/>
            <person name="Kirner P."/>
            <person name="Santos Kron A."/>
            <person name="Wolfe K.H."/>
            <person name="Piel J."/>
            <person name="Ahrens C.H."/>
            <person name="Henk D."/>
            <person name="Freimoser F.M."/>
        </authorList>
    </citation>
    <scope>NUCLEOTIDE SEQUENCE [LARGE SCALE GENOMIC DNA]</scope>
    <source>
        <strain evidence="8">APC 1.2</strain>
    </source>
</reference>
<protein>
    <submittedName>
        <fullName evidence="7">Membrane magnesium transporter</fullName>
    </submittedName>
</protein>
<keyword evidence="3" id="KW-0812">Transmembrane</keyword>
<dbReference type="EMBL" id="CP034456">
    <property type="protein sequence ID" value="QBM86078.1"/>
    <property type="molecule type" value="Genomic_DNA"/>
</dbReference>
<evidence type="ECO:0000256" key="4">
    <source>
        <dbReference type="ARBA" id="ARBA00022989"/>
    </source>
</evidence>
<feature type="signal peptide" evidence="6">
    <location>
        <begin position="1"/>
        <end position="16"/>
    </location>
</feature>
<comment type="subcellular location">
    <subcellularLocation>
        <location evidence="1">Endomembrane system</location>
        <topology evidence="1">Multi-pass membrane protein</topology>
    </subcellularLocation>
</comment>
<dbReference type="Proteomes" id="UP000292447">
    <property type="component" value="Chromosome I"/>
</dbReference>
<comment type="similarity">
    <text evidence="2">Belongs to the membrane magnesium transporter (TC 1.A.67) family.</text>
</comment>
<evidence type="ECO:0000313" key="7">
    <source>
        <dbReference type="EMBL" id="QBM86078.1"/>
    </source>
</evidence>
<dbReference type="STRING" id="2163413.A0A4P6XJL8"/>
<organism evidence="7 8">
    <name type="scientific">Metschnikowia aff. pulcherrima</name>
    <dbReference type="NCBI Taxonomy" id="2163413"/>
    <lineage>
        <taxon>Eukaryota</taxon>
        <taxon>Fungi</taxon>
        <taxon>Dikarya</taxon>
        <taxon>Ascomycota</taxon>
        <taxon>Saccharomycotina</taxon>
        <taxon>Pichiomycetes</taxon>
        <taxon>Metschnikowiaceae</taxon>
        <taxon>Metschnikowia</taxon>
    </lineage>
</organism>
<dbReference type="GO" id="GO:0072546">
    <property type="term" value="C:EMC complex"/>
    <property type="evidence" value="ECO:0007669"/>
    <property type="project" value="TreeGrafter"/>
</dbReference>
<keyword evidence="6" id="KW-0732">Signal</keyword>
<dbReference type="GO" id="GO:0034975">
    <property type="term" value="P:protein folding in endoplasmic reticulum"/>
    <property type="evidence" value="ECO:0007669"/>
    <property type="project" value="TreeGrafter"/>
</dbReference>
<accession>A0A4P6XJL8</accession>
<evidence type="ECO:0000256" key="1">
    <source>
        <dbReference type="ARBA" id="ARBA00004127"/>
    </source>
</evidence>